<protein>
    <recommendedName>
        <fullName evidence="11">Generative cell specific-1/HAP2 domain-containing protein</fullName>
    </recommendedName>
</protein>
<dbReference type="AlphaFoldDB" id="D3BGR4"/>
<comment type="subcellular location">
    <subcellularLocation>
        <location evidence="1">Cell membrane</location>
        <topology evidence="1">Single-pass type I membrane protein</topology>
    </subcellularLocation>
</comment>
<dbReference type="GeneID" id="31363197"/>
<dbReference type="RefSeq" id="XP_020431419.1">
    <property type="nucleotide sequence ID" value="XM_020578550.1"/>
</dbReference>
<organism evidence="12 13">
    <name type="scientific">Heterostelium pallidum (strain ATCC 26659 / Pp 5 / PN500)</name>
    <name type="common">Cellular slime mold</name>
    <name type="synonym">Polysphondylium pallidum</name>
    <dbReference type="NCBI Taxonomy" id="670386"/>
    <lineage>
        <taxon>Eukaryota</taxon>
        <taxon>Amoebozoa</taxon>
        <taxon>Evosea</taxon>
        <taxon>Eumycetozoa</taxon>
        <taxon>Dictyostelia</taxon>
        <taxon>Acytosteliales</taxon>
        <taxon>Acytosteliaceae</taxon>
        <taxon>Heterostelium</taxon>
    </lineage>
</organism>
<evidence type="ECO:0000256" key="5">
    <source>
        <dbReference type="ARBA" id="ARBA00022729"/>
    </source>
</evidence>
<accession>D3BGR4</accession>
<sequence>MIQSYSNLTHCRIDVISSSQIQICKDDGTLESKKDNQYLKCQKMFVVSLTIDSNQDHTELSQFTVNDVKNENGDTFSLVYPVEISFSKSKQYGKSSLIYRKSYSEEKYENVHYTNDYLLFSSCKDSPSDHTCPTVRDASGNQVPYSQGFCCSCDLGSYVGIDRDSRSHLSCTLFGGRSSSASCMAQRPLLYDSYSIEPPVTTYDIVVNITQFNVTTGASQTQTYRLGNDNLILNANGIVIKLVGDFASPQALRTFEDSMLFVNNEQSDPNNPIHKLPFEMRAMIFSKSDVGSPNECNKIATDYVAFQNQPNQCSAPLNSCLDNQIKKFRDQDMALYAKGKKGQYLIKNYGATAEIYKNTGNNNLFLQVELSGKQTSLVTIKIKADNFAFVYKESPGVIVSNRLETFESMSSDGNLYIQTKNIGATNTQYVLNVLNCTEAITVNNPSQVFTMKPNEIVETKFEIRTVTKFGGNQHCYADLKGFAMGTLFDSILIKFNTTDTVIKVPGYNETGSGDTPNPAVPELSCQNYCTLMYLEHCDYSWNDRDKNKKRKSKKNKKKTKVEIYSDSDGHEEDDEYDIFVSSSDIDNIIRSQRLVFFNISLDETKMDLFNFKTGQSKNKISLLGCLMRSDKSAKQLIFMIKPPYQSLFNDKDSKVKQIKPPIKLYPEVVTFKLSKKNIKNDLTYQPLQKHLWLNKRLN</sequence>
<dbReference type="GO" id="GO:0008289">
    <property type="term" value="F:lipid binding"/>
    <property type="evidence" value="ECO:0007669"/>
    <property type="project" value="UniProtKB-KW"/>
</dbReference>
<dbReference type="FunCoup" id="D3BGR4">
    <property type="interactions" value="1"/>
</dbReference>
<dbReference type="InParanoid" id="D3BGR4"/>
<name>D3BGR4_HETP5</name>
<evidence type="ECO:0000259" key="11">
    <source>
        <dbReference type="Pfam" id="PF10699"/>
    </source>
</evidence>
<feature type="domain" description="Generative cell specific-1/HAP2" evidence="11">
    <location>
        <begin position="39"/>
        <end position="533"/>
    </location>
</feature>
<dbReference type="Proteomes" id="UP000001396">
    <property type="component" value="Unassembled WGS sequence"/>
</dbReference>
<evidence type="ECO:0000256" key="10">
    <source>
        <dbReference type="ARBA" id="ARBA00023279"/>
    </source>
</evidence>
<comment type="similarity">
    <text evidence="2">Belongs to the HAP2/GCS1 family.</text>
</comment>
<dbReference type="PANTHER" id="PTHR31764:SF0">
    <property type="entry name" value="GENERATIVE CELL SPECIFIC-1_HAP2 DOMAIN-CONTAINING PROTEIN"/>
    <property type="match status" value="1"/>
</dbReference>
<dbReference type="STRING" id="670386.D3BGR4"/>
<dbReference type="PANTHER" id="PTHR31764">
    <property type="entry name" value="PROTEIN HAPLESS 2"/>
    <property type="match status" value="1"/>
</dbReference>
<dbReference type="GO" id="GO:0005886">
    <property type="term" value="C:plasma membrane"/>
    <property type="evidence" value="ECO:0007669"/>
    <property type="project" value="UniProtKB-SubCell"/>
</dbReference>
<keyword evidence="6" id="KW-1133">Transmembrane helix</keyword>
<gene>
    <name evidence="12" type="ORF">PPL_07716</name>
</gene>
<comment type="caution">
    <text evidence="12">The sequence shown here is derived from an EMBL/GenBank/DDBJ whole genome shotgun (WGS) entry which is preliminary data.</text>
</comment>
<keyword evidence="5" id="KW-0732">Signal</keyword>
<keyword evidence="3" id="KW-1003">Cell membrane</keyword>
<proteinExistence type="inferred from homology"/>
<keyword evidence="4" id="KW-0812">Transmembrane</keyword>
<evidence type="ECO:0000313" key="13">
    <source>
        <dbReference type="Proteomes" id="UP000001396"/>
    </source>
</evidence>
<dbReference type="Pfam" id="PF10699">
    <property type="entry name" value="HAP2-GCS1"/>
    <property type="match status" value="1"/>
</dbReference>
<dbReference type="InterPro" id="IPR040326">
    <property type="entry name" value="HAP2/GCS1"/>
</dbReference>
<evidence type="ECO:0000256" key="1">
    <source>
        <dbReference type="ARBA" id="ARBA00004251"/>
    </source>
</evidence>
<reference evidence="12 13" key="1">
    <citation type="journal article" date="2011" name="Genome Res.">
        <title>Phylogeny-wide analysis of social amoeba genomes highlights ancient origins for complex intercellular communication.</title>
        <authorList>
            <person name="Heidel A.J."/>
            <person name="Lawal H.M."/>
            <person name="Felder M."/>
            <person name="Schilde C."/>
            <person name="Helps N.R."/>
            <person name="Tunggal B."/>
            <person name="Rivero F."/>
            <person name="John U."/>
            <person name="Schleicher M."/>
            <person name="Eichinger L."/>
            <person name="Platzer M."/>
            <person name="Noegel A.A."/>
            <person name="Schaap P."/>
            <person name="Gloeckner G."/>
        </authorList>
    </citation>
    <scope>NUCLEOTIDE SEQUENCE [LARGE SCALE GENOMIC DNA]</scope>
    <source>
        <strain evidence="13">ATCC 26659 / Pp 5 / PN500</strain>
    </source>
</reference>
<dbReference type="GO" id="GO:0007338">
    <property type="term" value="P:single fertilization"/>
    <property type="evidence" value="ECO:0007669"/>
    <property type="project" value="UniProtKB-KW"/>
</dbReference>
<evidence type="ECO:0000256" key="3">
    <source>
        <dbReference type="ARBA" id="ARBA00022475"/>
    </source>
</evidence>
<keyword evidence="10" id="KW-0278">Fertilization</keyword>
<evidence type="ECO:0000256" key="7">
    <source>
        <dbReference type="ARBA" id="ARBA00023121"/>
    </source>
</evidence>
<evidence type="ECO:0000256" key="8">
    <source>
        <dbReference type="ARBA" id="ARBA00023136"/>
    </source>
</evidence>
<evidence type="ECO:0000256" key="9">
    <source>
        <dbReference type="ARBA" id="ARBA00023157"/>
    </source>
</evidence>
<evidence type="ECO:0000313" key="12">
    <source>
        <dbReference type="EMBL" id="EFA79298.1"/>
    </source>
</evidence>
<keyword evidence="9" id="KW-1015">Disulfide bond</keyword>
<dbReference type="InterPro" id="IPR018928">
    <property type="entry name" value="HAP2/GCS1_dom"/>
</dbReference>
<keyword evidence="8" id="KW-0472">Membrane</keyword>
<dbReference type="EMBL" id="ADBJ01000035">
    <property type="protein sequence ID" value="EFA79298.1"/>
    <property type="molecule type" value="Genomic_DNA"/>
</dbReference>
<evidence type="ECO:0000256" key="6">
    <source>
        <dbReference type="ARBA" id="ARBA00022989"/>
    </source>
</evidence>
<keyword evidence="7" id="KW-0446">Lipid-binding</keyword>
<evidence type="ECO:0000256" key="4">
    <source>
        <dbReference type="ARBA" id="ARBA00022692"/>
    </source>
</evidence>
<evidence type="ECO:0000256" key="2">
    <source>
        <dbReference type="ARBA" id="ARBA00010929"/>
    </source>
</evidence>
<keyword evidence="13" id="KW-1185">Reference proteome</keyword>
<dbReference type="OMA" id="YRYPLFY"/>